<dbReference type="GO" id="GO:0051073">
    <property type="term" value="F:adenosylcobinamide-GDP ribazoletransferase activity"/>
    <property type="evidence" value="ECO:0007669"/>
    <property type="project" value="UniProtKB-UniRule"/>
</dbReference>
<evidence type="ECO:0000256" key="13">
    <source>
        <dbReference type="ARBA" id="ARBA00023136"/>
    </source>
</evidence>
<name>A0AAW6ASD0_CLOSY</name>
<comment type="catalytic activity">
    <reaction evidence="17 19">
        <text>alpha-ribazole + adenosylcob(III)inamide-GDP = adenosylcob(III)alamin + GMP + H(+)</text>
        <dbReference type="Rhea" id="RHEA:16049"/>
        <dbReference type="ChEBI" id="CHEBI:10329"/>
        <dbReference type="ChEBI" id="CHEBI:15378"/>
        <dbReference type="ChEBI" id="CHEBI:18408"/>
        <dbReference type="ChEBI" id="CHEBI:58115"/>
        <dbReference type="ChEBI" id="CHEBI:60487"/>
        <dbReference type="EC" id="2.7.8.26"/>
    </reaction>
</comment>
<dbReference type="EMBL" id="JAQLGM010000010">
    <property type="protein sequence ID" value="MDB1999758.1"/>
    <property type="molecule type" value="Genomic_DNA"/>
</dbReference>
<evidence type="ECO:0000313" key="22">
    <source>
        <dbReference type="Proteomes" id="UP001300871"/>
    </source>
</evidence>
<evidence type="ECO:0000256" key="9">
    <source>
        <dbReference type="ARBA" id="ARBA00022679"/>
    </source>
</evidence>
<evidence type="ECO:0000256" key="2">
    <source>
        <dbReference type="ARBA" id="ARBA00004651"/>
    </source>
</evidence>
<keyword evidence="12 19" id="KW-1133">Transmembrane helix</keyword>
<dbReference type="RefSeq" id="WP_003506849.1">
    <property type="nucleotide sequence ID" value="NZ_CABHNX010000079.1"/>
</dbReference>
<evidence type="ECO:0000256" key="1">
    <source>
        <dbReference type="ARBA" id="ARBA00001946"/>
    </source>
</evidence>
<evidence type="ECO:0000256" key="12">
    <source>
        <dbReference type="ARBA" id="ARBA00022989"/>
    </source>
</evidence>
<dbReference type="GO" id="GO:0009236">
    <property type="term" value="P:cobalamin biosynthetic process"/>
    <property type="evidence" value="ECO:0007669"/>
    <property type="project" value="UniProtKB-UniRule"/>
</dbReference>
<dbReference type="AlphaFoldDB" id="A0AAW6ASD0"/>
<comment type="pathway">
    <text evidence="3 19">Cofactor biosynthesis; adenosylcobalamin biosynthesis; adenosylcobalamin from cob(II)yrinate a,c-diamide: step 7/7.</text>
</comment>
<organism evidence="21 22">
    <name type="scientific">Clostridium symbiosum</name>
    <name type="common">Bacteroides symbiosus</name>
    <dbReference type="NCBI Taxonomy" id="1512"/>
    <lineage>
        <taxon>Bacteria</taxon>
        <taxon>Bacillati</taxon>
        <taxon>Bacillota</taxon>
        <taxon>Clostridia</taxon>
        <taxon>Lachnospirales</taxon>
        <taxon>Lachnospiraceae</taxon>
        <taxon>Otoolea</taxon>
    </lineage>
</organism>
<evidence type="ECO:0000256" key="15">
    <source>
        <dbReference type="ARBA" id="ARBA00032605"/>
    </source>
</evidence>
<dbReference type="Proteomes" id="UP001300871">
    <property type="component" value="Unassembled WGS sequence"/>
</dbReference>
<keyword evidence="13 19" id="KW-0472">Membrane</keyword>
<dbReference type="GO" id="GO:0008818">
    <property type="term" value="F:cobalamin 5'-phosphate synthase activity"/>
    <property type="evidence" value="ECO:0007669"/>
    <property type="project" value="UniProtKB-UniRule"/>
</dbReference>
<sequence length="255" mass="27484">MNLLGSFLIALSMYSKIPVPQVEWTKERMKYAMCFFPLIGLITGAVLVLFIWLAKRLGAGELFMALGGAAVPLLVTGGIHMDGFLDVTDARRSYGSREKKLEILKDPHTGAFAIIGLGVYLLLYGAAFSELEFSDICLLSYVFVAERALSGLSVVSFPKAKKDGLAAEFSGKAKTKTVQFIMAAYLAAAAAGIMQAGAISGIICIVTAVMVFCYYYRMTVKEFGGMTGDLAGYFLQIFELALIIAMAACRLAGLR</sequence>
<dbReference type="PANTHER" id="PTHR34148">
    <property type="entry name" value="ADENOSYLCOBINAMIDE-GDP RIBAZOLETRANSFERASE"/>
    <property type="match status" value="1"/>
</dbReference>
<evidence type="ECO:0000256" key="17">
    <source>
        <dbReference type="ARBA" id="ARBA00048623"/>
    </source>
</evidence>
<keyword evidence="9 19" id="KW-0808">Transferase</keyword>
<feature type="transmembrane region" description="Helical" evidence="19">
    <location>
        <begin position="110"/>
        <end position="129"/>
    </location>
</feature>
<evidence type="ECO:0000256" key="18">
    <source>
        <dbReference type="ARBA" id="ARBA00049504"/>
    </source>
</evidence>
<evidence type="ECO:0000313" key="20">
    <source>
        <dbReference type="EMBL" id="MCK0085774.1"/>
    </source>
</evidence>
<accession>A0AAW6ASD0</accession>
<keyword evidence="7 19" id="KW-1003">Cell membrane</keyword>
<evidence type="ECO:0000256" key="6">
    <source>
        <dbReference type="ARBA" id="ARBA00015850"/>
    </source>
</evidence>
<dbReference type="GeneID" id="57971051"/>
<dbReference type="PANTHER" id="PTHR34148:SF1">
    <property type="entry name" value="ADENOSYLCOBINAMIDE-GDP RIBAZOLETRANSFERASE"/>
    <property type="match status" value="1"/>
</dbReference>
<evidence type="ECO:0000313" key="21">
    <source>
        <dbReference type="EMBL" id="MDB1999758.1"/>
    </source>
</evidence>
<reference evidence="21" key="2">
    <citation type="submission" date="2023-01" db="EMBL/GenBank/DDBJ databases">
        <title>Human gut microbiome strain richness.</title>
        <authorList>
            <person name="Chen-Liaw A."/>
        </authorList>
    </citation>
    <scope>NUCLEOTIDE SEQUENCE</scope>
    <source>
        <strain evidence="21">B1_m1001713B170214d0_201011</strain>
    </source>
</reference>
<comment type="caution">
    <text evidence="21">The sequence shown here is derived from an EMBL/GenBank/DDBJ whole genome shotgun (WGS) entry which is preliminary data.</text>
</comment>
<comment type="subcellular location">
    <subcellularLocation>
        <location evidence="2 19">Cell membrane</location>
        <topology evidence="2 19">Multi-pass membrane protein</topology>
    </subcellularLocation>
</comment>
<dbReference type="Proteomes" id="UP001203136">
    <property type="component" value="Unassembled WGS sequence"/>
</dbReference>
<protein>
    <recommendedName>
        <fullName evidence="6 19">Adenosylcobinamide-GDP ribazoletransferase</fullName>
        <ecNumber evidence="5 19">2.7.8.26</ecNumber>
    </recommendedName>
    <alternativeName>
        <fullName evidence="16 19">Cobalamin synthase</fullName>
    </alternativeName>
    <alternativeName>
        <fullName evidence="15 19">Cobalamin-5'-phosphate synthase</fullName>
    </alternativeName>
</protein>
<evidence type="ECO:0000256" key="4">
    <source>
        <dbReference type="ARBA" id="ARBA00010561"/>
    </source>
</evidence>
<dbReference type="HAMAP" id="MF_00719">
    <property type="entry name" value="CobS"/>
    <property type="match status" value="1"/>
</dbReference>
<dbReference type="EMBL" id="JAINVB010000001">
    <property type="protein sequence ID" value="MCK0085774.1"/>
    <property type="molecule type" value="Genomic_DNA"/>
</dbReference>
<evidence type="ECO:0000256" key="10">
    <source>
        <dbReference type="ARBA" id="ARBA00022692"/>
    </source>
</evidence>
<comment type="similarity">
    <text evidence="4 19">Belongs to the CobS family.</text>
</comment>
<keyword evidence="11 19" id="KW-0460">Magnesium</keyword>
<comment type="cofactor">
    <cofactor evidence="1 19">
        <name>Mg(2+)</name>
        <dbReference type="ChEBI" id="CHEBI:18420"/>
    </cofactor>
</comment>
<evidence type="ECO:0000256" key="7">
    <source>
        <dbReference type="ARBA" id="ARBA00022475"/>
    </source>
</evidence>
<feature type="transmembrane region" description="Helical" evidence="19">
    <location>
        <begin position="62"/>
        <end position="81"/>
    </location>
</feature>
<evidence type="ECO:0000256" key="16">
    <source>
        <dbReference type="ARBA" id="ARBA00032853"/>
    </source>
</evidence>
<keyword evidence="8 19" id="KW-0169">Cobalamin biosynthesis</keyword>
<gene>
    <name evidence="19" type="primary">cobS</name>
    <name evidence="20" type="ORF">K5I21_07810</name>
    <name evidence="21" type="ORF">PM006_06055</name>
</gene>
<evidence type="ECO:0000256" key="5">
    <source>
        <dbReference type="ARBA" id="ARBA00013200"/>
    </source>
</evidence>
<reference evidence="20" key="1">
    <citation type="journal article" date="2022" name="Cell Host Microbe">
        <title>Colonization of the live biotherapeutic product VE303 and modulation of the microbiota and metabolites in healthy volunteers.</title>
        <authorList>
            <person name="Dsouza M."/>
            <person name="Menon R."/>
            <person name="Crossette E."/>
            <person name="Bhattarai S.K."/>
            <person name="Schneider J."/>
            <person name="Kim Y.G."/>
            <person name="Reddy S."/>
            <person name="Caballero S."/>
            <person name="Felix C."/>
            <person name="Cornacchione L."/>
            <person name="Hendrickson J."/>
            <person name="Watson A.R."/>
            <person name="Minot S.S."/>
            <person name="Greenfield N."/>
            <person name="Schopf L."/>
            <person name="Szabady R."/>
            <person name="Patarroyo J."/>
            <person name="Smith W."/>
            <person name="Harrison P."/>
            <person name="Kuijper E.J."/>
            <person name="Kelly C.P."/>
            <person name="Olle B."/>
            <person name="Bobilev D."/>
            <person name="Silber J.L."/>
            <person name="Bucci V."/>
            <person name="Roberts B."/>
            <person name="Faith J."/>
            <person name="Norman J.M."/>
        </authorList>
    </citation>
    <scope>NUCLEOTIDE SEQUENCE</scope>
    <source>
        <strain evidence="20">VE303-04</strain>
    </source>
</reference>
<proteinExistence type="inferred from homology"/>
<evidence type="ECO:0000256" key="3">
    <source>
        <dbReference type="ARBA" id="ARBA00004663"/>
    </source>
</evidence>
<comment type="catalytic activity">
    <reaction evidence="18 19">
        <text>alpha-ribazole 5'-phosphate + adenosylcob(III)inamide-GDP = adenosylcob(III)alamin 5'-phosphate + GMP + H(+)</text>
        <dbReference type="Rhea" id="RHEA:23560"/>
        <dbReference type="ChEBI" id="CHEBI:15378"/>
        <dbReference type="ChEBI" id="CHEBI:57918"/>
        <dbReference type="ChEBI" id="CHEBI:58115"/>
        <dbReference type="ChEBI" id="CHEBI:60487"/>
        <dbReference type="ChEBI" id="CHEBI:60493"/>
        <dbReference type="EC" id="2.7.8.26"/>
    </reaction>
</comment>
<dbReference type="GO" id="GO:0005886">
    <property type="term" value="C:plasma membrane"/>
    <property type="evidence" value="ECO:0007669"/>
    <property type="project" value="UniProtKB-SubCell"/>
</dbReference>
<feature type="transmembrane region" description="Helical" evidence="19">
    <location>
        <begin position="31"/>
        <end position="53"/>
    </location>
</feature>
<keyword evidence="10 19" id="KW-0812">Transmembrane</keyword>
<evidence type="ECO:0000256" key="19">
    <source>
        <dbReference type="HAMAP-Rule" id="MF_00719"/>
    </source>
</evidence>
<comment type="function">
    <text evidence="14 19">Joins adenosylcobinamide-GDP and alpha-ribazole to generate adenosylcobalamin (Ado-cobalamin). Also synthesizes adenosylcobalamin 5'-phosphate from adenosylcobinamide-GDP and alpha-ribazole 5'-phosphate.</text>
</comment>
<evidence type="ECO:0000256" key="11">
    <source>
        <dbReference type="ARBA" id="ARBA00022842"/>
    </source>
</evidence>
<dbReference type="EC" id="2.7.8.26" evidence="5 19"/>
<evidence type="ECO:0000256" key="8">
    <source>
        <dbReference type="ARBA" id="ARBA00022573"/>
    </source>
</evidence>
<feature type="transmembrane region" description="Helical" evidence="19">
    <location>
        <begin position="230"/>
        <end position="253"/>
    </location>
</feature>
<evidence type="ECO:0000256" key="14">
    <source>
        <dbReference type="ARBA" id="ARBA00025228"/>
    </source>
</evidence>
<dbReference type="Pfam" id="PF02654">
    <property type="entry name" value="CobS"/>
    <property type="match status" value="1"/>
</dbReference>
<feature type="transmembrane region" description="Helical" evidence="19">
    <location>
        <begin position="177"/>
        <end position="194"/>
    </location>
</feature>
<dbReference type="InterPro" id="IPR003805">
    <property type="entry name" value="CobS"/>
</dbReference>